<evidence type="ECO:0000256" key="1">
    <source>
        <dbReference type="ARBA" id="ARBA00023015"/>
    </source>
</evidence>
<dbReference type="Proteomes" id="UP000199340">
    <property type="component" value="Unassembled WGS sequence"/>
</dbReference>
<dbReference type="RefSeq" id="WP_090028993.1">
    <property type="nucleotide sequence ID" value="NZ_FNEB01000006.1"/>
</dbReference>
<keyword evidence="1" id="KW-0805">Transcription regulation</keyword>
<feature type="domain" description="HTH luxR-type" evidence="4">
    <location>
        <begin position="115"/>
        <end position="180"/>
    </location>
</feature>
<dbReference type="Pfam" id="PF00196">
    <property type="entry name" value="GerE"/>
    <property type="match status" value="1"/>
</dbReference>
<dbReference type="Gene3D" id="1.10.10.10">
    <property type="entry name" value="Winged helix-like DNA-binding domain superfamily/Winged helix DNA-binding domain"/>
    <property type="match status" value="1"/>
</dbReference>
<dbReference type="InterPro" id="IPR036388">
    <property type="entry name" value="WH-like_DNA-bd_sf"/>
</dbReference>
<dbReference type="PROSITE" id="PS00622">
    <property type="entry name" value="HTH_LUXR_1"/>
    <property type="match status" value="1"/>
</dbReference>
<keyword evidence="2" id="KW-0238">DNA-binding</keyword>
<evidence type="ECO:0000256" key="3">
    <source>
        <dbReference type="ARBA" id="ARBA00023163"/>
    </source>
</evidence>
<gene>
    <name evidence="5" type="ORF">SAMN05421850_106106</name>
</gene>
<evidence type="ECO:0000313" key="6">
    <source>
        <dbReference type="Proteomes" id="UP000199340"/>
    </source>
</evidence>
<sequence length="180" mass="20010">MDDLTQIAFDAAPIGLVLTEDRIIRACNATFVQMSGHTADALVGQSFRLFYDSDAEFRQVRDIGLDALRRDGAYCDERMLRRADGTTIWCRFRARSLTPDTPLARMVLSFAPIADAPAGPSLTPRERDVLTWLARGMTSKEIAKALGLSPRTVEDVRARLLRKFDVPNAARLLARLSRSG</sequence>
<keyword evidence="3" id="KW-0804">Transcription</keyword>
<protein>
    <submittedName>
        <fullName evidence="5">PAS domain S-box-containing protein</fullName>
    </submittedName>
</protein>
<evidence type="ECO:0000313" key="5">
    <source>
        <dbReference type="EMBL" id="SDI88243.1"/>
    </source>
</evidence>
<organism evidence="5 6">
    <name type="scientific">Lutimaribacter saemankumensis</name>
    <dbReference type="NCBI Taxonomy" id="490829"/>
    <lineage>
        <taxon>Bacteria</taxon>
        <taxon>Pseudomonadati</taxon>
        <taxon>Pseudomonadota</taxon>
        <taxon>Alphaproteobacteria</taxon>
        <taxon>Rhodobacterales</taxon>
        <taxon>Roseobacteraceae</taxon>
        <taxon>Lutimaribacter</taxon>
    </lineage>
</organism>
<dbReference type="SMART" id="SM00421">
    <property type="entry name" value="HTH_LUXR"/>
    <property type="match status" value="1"/>
</dbReference>
<dbReference type="OrthoDB" id="9782655at2"/>
<dbReference type="InterPro" id="IPR016032">
    <property type="entry name" value="Sig_transdc_resp-reg_C-effctor"/>
</dbReference>
<dbReference type="PANTHER" id="PTHR44688">
    <property type="entry name" value="DNA-BINDING TRANSCRIPTIONAL ACTIVATOR DEVR_DOSR"/>
    <property type="match status" value="1"/>
</dbReference>
<dbReference type="SUPFAM" id="SSF55785">
    <property type="entry name" value="PYP-like sensor domain (PAS domain)"/>
    <property type="match status" value="1"/>
</dbReference>
<dbReference type="InterPro" id="IPR000014">
    <property type="entry name" value="PAS"/>
</dbReference>
<dbReference type="Pfam" id="PF13426">
    <property type="entry name" value="PAS_9"/>
    <property type="match status" value="1"/>
</dbReference>
<evidence type="ECO:0000259" key="4">
    <source>
        <dbReference type="PROSITE" id="PS50043"/>
    </source>
</evidence>
<dbReference type="EMBL" id="FNEB01000006">
    <property type="protein sequence ID" value="SDI88243.1"/>
    <property type="molecule type" value="Genomic_DNA"/>
</dbReference>
<dbReference type="SUPFAM" id="SSF46894">
    <property type="entry name" value="C-terminal effector domain of the bipartite response regulators"/>
    <property type="match status" value="1"/>
</dbReference>
<accession>A0A1G8P6Y0</accession>
<dbReference type="GO" id="GO:0003677">
    <property type="term" value="F:DNA binding"/>
    <property type="evidence" value="ECO:0007669"/>
    <property type="project" value="UniProtKB-KW"/>
</dbReference>
<reference evidence="5 6" key="1">
    <citation type="submission" date="2016-10" db="EMBL/GenBank/DDBJ databases">
        <authorList>
            <person name="de Groot N.N."/>
        </authorList>
    </citation>
    <scope>NUCLEOTIDE SEQUENCE [LARGE SCALE GENOMIC DNA]</scope>
    <source>
        <strain evidence="5 6">DSM 28010</strain>
    </source>
</reference>
<keyword evidence="6" id="KW-1185">Reference proteome</keyword>
<evidence type="ECO:0000256" key="2">
    <source>
        <dbReference type="ARBA" id="ARBA00023125"/>
    </source>
</evidence>
<dbReference type="STRING" id="490829.SAMN05421850_106106"/>
<dbReference type="CDD" id="cd06170">
    <property type="entry name" value="LuxR_C_like"/>
    <property type="match status" value="1"/>
</dbReference>
<proteinExistence type="predicted"/>
<dbReference type="InterPro" id="IPR035965">
    <property type="entry name" value="PAS-like_dom_sf"/>
</dbReference>
<dbReference type="InterPro" id="IPR000792">
    <property type="entry name" value="Tscrpt_reg_LuxR_C"/>
</dbReference>
<dbReference type="CDD" id="cd00130">
    <property type="entry name" value="PAS"/>
    <property type="match status" value="1"/>
</dbReference>
<dbReference type="NCBIfam" id="TIGR00229">
    <property type="entry name" value="sensory_box"/>
    <property type="match status" value="1"/>
</dbReference>
<name>A0A1G8P6Y0_9RHOB</name>
<dbReference type="PRINTS" id="PR00038">
    <property type="entry name" value="HTHLUXR"/>
</dbReference>
<dbReference type="PANTHER" id="PTHR44688:SF16">
    <property type="entry name" value="DNA-BINDING TRANSCRIPTIONAL ACTIVATOR DEVR_DOSR"/>
    <property type="match status" value="1"/>
</dbReference>
<dbReference type="Gene3D" id="3.30.450.20">
    <property type="entry name" value="PAS domain"/>
    <property type="match status" value="1"/>
</dbReference>
<dbReference type="AlphaFoldDB" id="A0A1G8P6Y0"/>
<dbReference type="PROSITE" id="PS50043">
    <property type="entry name" value="HTH_LUXR_2"/>
    <property type="match status" value="1"/>
</dbReference>
<dbReference type="GO" id="GO:0006355">
    <property type="term" value="P:regulation of DNA-templated transcription"/>
    <property type="evidence" value="ECO:0007669"/>
    <property type="project" value="InterPro"/>
</dbReference>